<dbReference type="AlphaFoldDB" id="A0A2N0WI90"/>
<feature type="region of interest" description="Disordered" evidence="1">
    <location>
        <begin position="35"/>
        <end position="111"/>
    </location>
</feature>
<evidence type="ECO:0008006" key="4">
    <source>
        <dbReference type="Google" id="ProtNLM"/>
    </source>
</evidence>
<evidence type="ECO:0000313" key="3">
    <source>
        <dbReference type="Proteomes" id="UP000233553"/>
    </source>
</evidence>
<feature type="compositionally biased region" description="Basic and acidic residues" evidence="1">
    <location>
        <begin position="88"/>
        <end position="111"/>
    </location>
</feature>
<dbReference type="Proteomes" id="UP000233553">
    <property type="component" value="Unassembled WGS sequence"/>
</dbReference>
<feature type="compositionally biased region" description="Basic and acidic residues" evidence="1">
    <location>
        <begin position="60"/>
        <end position="80"/>
    </location>
</feature>
<organism evidence="2 3">
    <name type="scientific">Acinetobacter proteolyticus</name>
    <dbReference type="NCBI Taxonomy" id="1776741"/>
    <lineage>
        <taxon>Bacteria</taxon>
        <taxon>Pseudomonadati</taxon>
        <taxon>Pseudomonadota</taxon>
        <taxon>Gammaproteobacteria</taxon>
        <taxon>Moraxellales</taxon>
        <taxon>Moraxellaceae</taxon>
        <taxon>Acinetobacter</taxon>
    </lineage>
</organism>
<dbReference type="RefSeq" id="WP_101235741.1">
    <property type="nucleotide sequence ID" value="NZ_PISJ01000005.1"/>
</dbReference>
<gene>
    <name evidence="2" type="ORF">CW311_04315</name>
</gene>
<reference evidence="2 3" key="1">
    <citation type="submission" date="2017-12" db="EMBL/GenBank/DDBJ databases">
        <title>Draft Genome sequences of multiple microbial strains isolated from spacecraft associated surfaces.</title>
        <authorList>
            <person name="Seuylemezian A."/>
            <person name="Vaishampayan P."/>
            <person name="Venkateswaran K."/>
        </authorList>
    </citation>
    <scope>NUCLEOTIDE SEQUENCE [LARGE SCALE GENOMIC DNA]</scope>
    <source>
        <strain evidence="2 3">2P01AA</strain>
    </source>
</reference>
<comment type="caution">
    <text evidence="2">The sequence shown here is derived from an EMBL/GenBank/DDBJ whole genome shotgun (WGS) entry which is preliminary data.</text>
</comment>
<name>A0A2N0WI90_9GAMM</name>
<accession>A0A2N0WI90</accession>
<evidence type="ECO:0000256" key="1">
    <source>
        <dbReference type="SAM" id="MobiDB-lite"/>
    </source>
</evidence>
<proteinExistence type="predicted"/>
<feature type="compositionally biased region" description="Basic and acidic residues" evidence="1">
    <location>
        <begin position="42"/>
        <end position="51"/>
    </location>
</feature>
<dbReference type="EMBL" id="PISJ01000005">
    <property type="protein sequence ID" value="PKF35520.1"/>
    <property type="molecule type" value="Genomic_DNA"/>
</dbReference>
<sequence length="333" mass="38127">MAKRLSEAEWAKVRYDREHKGLSFHELAEKYKVSSATVYRKSKADHWKVPDNPELGSETNETRNETGNETGKPVDSKKIEPSCFSDNETDKPKRNKPKRNETANETTKDPKDFDIKSYVSTLTQNFDPSRARDKKYLNYQLSQIDEHLGDLSSVFDGCGFSGKYRPEFARIAYNIALLGGTPESLGKTLNVSEQTIYNWLNTYQEFHIAWHGGKEFADANVVKALYKRAVGYQIVVEDYKTEKGELVPVEKTLVFAGDVQAQQFWLKNRRPHDWKEKVEVQEEIKVAVIDKAAADEMYTRVINKAAELKSQFNNRAQRLGLVLDGESKEVDND</sequence>
<protein>
    <recommendedName>
        <fullName evidence="4">Terminase</fullName>
    </recommendedName>
</protein>
<evidence type="ECO:0000313" key="2">
    <source>
        <dbReference type="EMBL" id="PKF35520.1"/>
    </source>
</evidence>